<dbReference type="RefSeq" id="WP_070878313.1">
    <property type="nucleotide sequence ID" value="NZ_CAJGAA010000001.1"/>
</dbReference>
<dbReference type="AlphaFoldDB" id="A0A6I2M617"/>
<keyword evidence="3" id="KW-1185">Reference proteome</keyword>
<comment type="caution">
    <text evidence="2">The sequence shown here is derived from an EMBL/GenBank/DDBJ whole genome shotgun (WGS) entry which is preliminary data.</text>
</comment>
<evidence type="ECO:0000313" key="3">
    <source>
        <dbReference type="Proteomes" id="UP000441585"/>
    </source>
</evidence>
<gene>
    <name evidence="2" type="ORF">GJU41_02260</name>
</gene>
<protein>
    <recommendedName>
        <fullName evidence="1">HipA-like kinase domain-containing protein</fullName>
    </recommendedName>
</protein>
<accession>A0A6I2M617</accession>
<proteinExistence type="predicted"/>
<dbReference type="Pfam" id="PF20613">
    <property type="entry name" value="HipA_2"/>
    <property type="match status" value="1"/>
</dbReference>
<evidence type="ECO:0000259" key="1">
    <source>
        <dbReference type="Pfam" id="PF20613"/>
    </source>
</evidence>
<evidence type="ECO:0000313" key="2">
    <source>
        <dbReference type="EMBL" id="MRX52784.1"/>
    </source>
</evidence>
<dbReference type="InterPro" id="IPR046748">
    <property type="entry name" value="HipA_2"/>
</dbReference>
<feature type="domain" description="HipA-like kinase" evidence="1">
    <location>
        <begin position="26"/>
        <end position="239"/>
    </location>
</feature>
<sequence>MSKIEIVPVQYLRTLEGKYAHLFLFNDNQKYVVKFHHVRKYRKREVVNEWLAVKLARLLDLPVLNMRIVDMPIDSLANLPAYRHASYKSGKQIAIPFLENAVSYAELSELPHKENLVNFNNLTGMLVFDQWINNNDRSRTNLLFEKNICGSYHFWMIDHGRCFPGMYEWNEETLIQDPLYRVKMPVYKWASSIVRDPSLLFAFSEKIMNLKQDHIWNVLKEIPSEWDVSETEKEKLYTFLNREQLHELPKLVIEANSEYFSTL</sequence>
<dbReference type="Proteomes" id="UP000441585">
    <property type="component" value="Unassembled WGS sequence"/>
</dbReference>
<reference evidence="2 3" key="1">
    <citation type="submission" date="2019-11" db="EMBL/GenBank/DDBJ databases">
        <title>Bacillus idriensis genome.</title>
        <authorList>
            <person name="Konopka E.N."/>
            <person name="Newman J.D."/>
        </authorList>
    </citation>
    <scope>NUCLEOTIDE SEQUENCE [LARGE SCALE GENOMIC DNA]</scope>
    <source>
        <strain evidence="2 3">DSM 19097</strain>
    </source>
</reference>
<organism evidence="2 3">
    <name type="scientific">Metabacillus idriensis</name>
    <dbReference type="NCBI Taxonomy" id="324768"/>
    <lineage>
        <taxon>Bacteria</taxon>
        <taxon>Bacillati</taxon>
        <taxon>Bacillota</taxon>
        <taxon>Bacilli</taxon>
        <taxon>Bacillales</taxon>
        <taxon>Bacillaceae</taxon>
        <taxon>Metabacillus</taxon>
    </lineage>
</organism>
<dbReference type="EMBL" id="WKKF01000001">
    <property type="protein sequence ID" value="MRX52784.1"/>
    <property type="molecule type" value="Genomic_DNA"/>
</dbReference>
<name>A0A6I2M617_9BACI</name>